<accession>A0A8T1BRS3</accession>
<gene>
    <name evidence="1" type="ORF">PC115_g13949</name>
</gene>
<dbReference type="AlphaFoldDB" id="A0A8T1BRS3"/>
<sequence length="154" mass="17777">MNADRRYEGCRALQTEASSFGAKLPAKKALHHLIAFHICYRVRNTEDETRIKEKAEFTKSKAGFQQHTTQWNNDMAHWAESVGGIEEAISRRRISKELTKCRVPTWMNDKDRACCHLHLKPFTNTRRNHHCRALHGRHIHYCGWSGEGGGKPRG</sequence>
<comment type="caution">
    <text evidence="1">The sequence shown here is derived from an EMBL/GenBank/DDBJ whole genome shotgun (WGS) entry which is preliminary data.</text>
</comment>
<evidence type="ECO:0000313" key="1">
    <source>
        <dbReference type="EMBL" id="KAG2907414.1"/>
    </source>
</evidence>
<dbReference type="VEuPathDB" id="FungiDB:PC110_g17988"/>
<proteinExistence type="predicted"/>
<name>A0A8T1BRS3_9STRA</name>
<protein>
    <submittedName>
        <fullName evidence="1">Uncharacterized protein</fullName>
    </submittedName>
</protein>
<evidence type="ECO:0000313" key="2">
    <source>
        <dbReference type="Proteomes" id="UP000774804"/>
    </source>
</evidence>
<reference evidence="1" key="1">
    <citation type="submission" date="2018-10" db="EMBL/GenBank/DDBJ databases">
        <title>Effector identification in a new, highly contiguous assembly of the strawberry crown rot pathogen Phytophthora cactorum.</title>
        <authorList>
            <person name="Armitage A.D."/>
            <person name="Nellist C.F."/>
            <person name="Bates H."/>
            <person name="Vickerstaff R.J."/>
            <person name="Harrison R.J."/>
        </authorList>
    </citation>
    <scope>NUCLEOTIDE SEQUENCE</scope>
    <source>
        <strain evidence="1">4032</strain>
    </source>
</reference>
<dbReference type="Proteomes" id="UP000774804">
    <property type="component" value="Unassembled WGS sequence"/>
</dbReference>
<dbReference type="EMBL" id="RCMI01000513">
    <property type="protein sequence ID" value="KAG2907414.1"/>
    <property type="molecule type" value="Genomic_DNA"/>
</dbReference>
<organism evidence="1 2">
    <name type="scientific">Phytophthora cactorum</name>
    <dbReference type="NCBI Taxonomy" id="29920"/>
    <lineage>
        <taxon>Eukaryota</taxon>
        <taxon>Sar</taxon>
        <taxon>Stramenopiles</taxon>
        <taxon>Oomycota</taxon>
        <taxon>Peronosporomycetes</taxon>
        <taxon>Peronosporales</taxon>
        <taxon>Peronosporaceae</taxon>
        <taxon>Phytophthora</taxon>
    </lineage>
</organism>